<dbReference type="AlphaFoldDB" id="A0A915IHN5"/>
<sequence>MNDDKSVLVLSRDDVERNMTIQVDRQKPNFICQSYNNSLILTNLIMEEDRKDEFTLVFLDYFPQSSNFLDNGNEELFDSIIFEFKDREKNESAMVKEFFQTCNFLVEQI</sequence>
<proteinExistence type="predicted"/>
<protein>
    <submittedName>
        <fullName evidence="2">Uncharacterized protein</fullName>
    </submittedName>
</protein>
<dbReference type="Proteomes" id="UP000887565">
    <property type="component" value="Unplaced"/>
</dbReference>
<evidence type="ECO:0000313" key="2">
    <source>
        <dbReference type="WBParaSite" id="nRc.2.0.1.t12882-RA"/>
    </source>
</evidence>
<dbReference type="WBParaSite" id="nRc.2.0.1.t12882-RA">
    <property type="protein sequence ID" value="nRc.2.0.1.t12882-RA"/>
    <property type="gene ID" value="nRc.2.0.1.g12882"/>
</dbReference>
<keyword evidence="1" id="KW-1185">Reference proteome</keyword>
<name>A0A915IHN5_ROMCU</name>
<organism evidence="1 2">
    <name type="scientific">Romanomermis culicivorax</name>
    <name type="common">Nematode worm</name>
    <dbReference type="NCBI Taxonomy" id="13658"/>
    <lineage>
        <taxon>Eukaryota</taxon>
        <taxon>Metazoa</taxon>
        <taxon>Ecdysozoa</taxon>
        <taxon>Nematoda</taxon>
        <taxon>Enoplea</taxon>
        <taxon>Dorylaimia</taxon>
        <taxon>Mermithida</taxon>
        <taxon>Mermithoidea</taxon>
        <taxon>Mermithidae</taxon>
        <taxon>Romanomermis</taxon>
    </lineage>
</organism>
<evidence type="ECO:0000313" key="1">
    <source>
        <dbReference type="Proteomes" id="UP000887565"/>
    </source>
</evidence>
<accession>A0A915IHN5</accession>
<reference evidence="2" key="1">
    <citation type="submission" date="2022-11" db="UniProtKB">
        <authorList>
            <consortium name="WormBaseParasite"/>
        </authorList>
    </citation>
    <scope>IDENTIFICATION</scope>
</reference>